<dbReference type="Gramene" id="TKW01023">
    <property type="protein sequence ID" value="TKW01023"/>
    <property type="gene ID" value="SEVIR_8G150000v2"/>
</dbReference>
<proteinExistence type="predicted"/>
<dbReference type="AlphaFoldDB" id="A0A4U6TJC7"/>
<gene>
    <name evidence="1" type="ORF">SEVIR_8G150000v2</name>
</gene>
<organism evidence="1 2">
    <name type="scientific">Setaria viridis</name>
    <name type="common">Green bristlegrass</name>
    <name type="synonym">Setaria italica subsp. viridis</name>
    <dbReference type="NCBI Taxonomy" id="4556"/>
    <lineage>
        <taxon>Eukaryota</taxon>
        <taxon>Viridiplantae</taxon>
        <taxon>Streptophyta</taxon>
        <taxon>Embryophyta</taxon>
        <taxon>Tracheophyta</taxon>
        <taxon>Spermatophyta</taxon>
        <taxon>Magnoliopsida</taxon>
        <taxon>Liliopsida</taxon>
        <taxon>Poales</taxon>
        <taxon>Poaceae</taxon>
        <taxon>PACMAD clade</taxon>
        <taxon>Panicoideae</taxon>
        <taxon>Panicodae</taxon>
        <taxon>Paniceae</taxon>
        <taxon>Cenchrinae</taxon>
        <taxon>Setaria</taxon>
    </lineage>
</organism>
<evidence type="ECO:0000313" key="2">
    <source>
        <dbReference type="Proteomes" id="UP000298652"/>
    </source>
</evidence>
<reference evidence="1" key="1">
    <citation type="submission" date="2019-03" db="EMBL/GenBank/DDBJ databases">
        <title>WGS assembly of Setaria viridis.</title>
        <authorList>
            <person name="Huang P."/>
            <person name="Jenkins J."/>
            <person name="Grimwood J."/>
            <person name="Barry K."/>
            <person name="Healey A."/>
            <person name="Mamidi S."/>
            <person name="Sreedasyam A."/>
            <person name="Shu S."/>
            <person name="Feldman M."/>
            <person name="Wu J."/>
            <person name="Yu Y."/>
            <person name="Chen C."/>
            <person name="Johnson J."/>
            <person name="Rokhsar D."/>
            <person name="Baxter I."/>
            <person name="Schmutz J."/>
            <person name="Brutnell T."/>
            <person name="Kellogg E."/>
        </authorList>
    </citation>
    <scope>NUCLEOTIDE SEQUENCE [LARGE SCALE GENOMIC DNA]</scope>
</reference>
<protein>
    <submittedName>
        <fullName evidence="1">Uncharacterized protein</fullName>
    </submittedName>
</protein>
<sequence>MSATTPSSIQRQVKLITMGVINKVVRCEVKILRLISKRKIKRLTVIISCTSIRSFTAGARQCQLSSGGVASHAAHADTGEREPSPVGMPLLSVSAPWARTANLF</sequence>
<dbReference type="Proteomes" id="UP000298652">
    <property type="component" value="Chromosome 8"/>
</dbReference>
<name>A0A4U6TJC7_SETVI</name>
<keyword evidence="2" id="KW-1185">Reference proteome</keyword>
<dbReference type="EMBL" id="CM016559">
    <property type="protein sequence ID" value="TKW01023.1"/>
    <property type="molecule type" value="Genomic_DNA"/>
</dbReference>
<accession>A0A4U6TJC7</accession>
<evidence type="ECO:0000313" key="1">
    <source>
        <dbReference type="EMBL" id="TKW01023.1"/>
    </source>
</evidence>